<dbReference type="Gramene" id="mRNA:HanXRQr2_Chr17g0810741">
    <property type="protein sequence ID" value="mRNA:HanXRQr2_Chr17g0810741"/>
    <property type="gene ID" value="HanXRQr2_Chr17g0810741"/>
</dbReference>
<reference evidence="1" key="2">
    <citation type="submission" date="2020-06" db="EMBL/GenBank/DDBJ databases">
        <title>Helianthus annuus Genome sequencing and assembly Release 2.</title>
        <authorList>
            <person name="Gouzy J."/>
            <person name="Langlade N."/>
            <person name="Munos S."/>
        </authorList>
    </citation>
    <scope>NUCLEOTIDE SEQUENCE</scope>
    <source>
        <tissue evidence="1">Leaves</tissue>
    </source>
</reference>
<reference evidence="1" key="1">
    <citation type="journal article" date="2017" name="Nature">
        <title>The sunflower genome provides insights into oil metabolism, flowering and Asterid evolution.</title>
        <authorList>
            <person name="Badouin H."/>
            <person name="Gouzy J."/>
            <person name="Grassa C.J."/>
            <person name="Murat F."/>
            <person name="Staton S.E."/>
            <person name="Cottret L."/>
            <person name="Lelandais-Briere C."/>
            <person name="Owens G.L."/>
            <person name="Carrere S."/>
            <person name="Mayjonade B."/>
            <person name="Legrand L."/>
            <person name="Gill N."/>
            <person name="Kane N.C."/>
            <person name="Bowers J.E."/>
            <person name="Hubner S."/>
            <person name="Bellec A."/>
            <person name="Berard A."/>
            <person name="Berges H."/>
            <person name="Blanchet N."/>
            <person name="Boniface M.C."/>
            <person name="Brunel D."/>
            <person name="Catrice O."/>
            <person name="Chaidir N."/>
            <person name="Claudel C."/>
            <person name="Donnadieu C."/>
            <person name="Faraut T."/>
            <person name="Fievet G."/>
            <person name="Helmstetter N."/>
            <person name="King M."/>
            <person name="Knapp S.J."/>
            <person name="Lai Z."/>
            <person name="Le Paslier M.C."/>
            <person name="Lippi Y."/>
            <person name="Lorenzon L."/>
            <person name="Mandel J.R."/>
            <person name="Marage G."/>
            <person name="Marchand G."/>
            <person name="Marquand E."/>
            <person name="Bret-Mestries E."/>
            <person name="Morien E."/>
            <person name="Nambeesan S."/>
            <person name="Nguyen T."/>
            <person name="Pegot-Espagnet P."/>
            <person name="Pouilly N."/>
            <person name="Raftis F."/>
            <person name="Sallet E."/>
            <person name="Schiex T."/>
            <person name="Thomas J."/>
            <person name="Vandecasteele C."/>
            <person name="Vares D."/>
            <person name="Vear F."/>
            <person name="Vautrin S."/>
            <person name="Crespi M."/>
            <person name="Mangin B."/>
            <person name="Burke J.M."/>
            <person name="Salse J."/>
            <person name="Munos S."/>
            <person name="Vincourt P."/>
            <person name="Rieseberg L.H."/>
            <person name="Langlade N.B."/>
        </authorList>
    </citation>
    <scope>NUCLEOTIDE SEQUENCE</scope>
    <source>
        <tissue evidence="1">Leaves</tissue>
    </source>
</reference>
<accession>A0A9K3DK03</accession>
<protein>
    <submittedName>
        <fullName evidence="1">Uncharacterized protein</fullName>
    </submittedName>
</protein>
<name>A0A9K3DK03_HELAN</name>
<evidence type="ECO:0000313" key="2">
    <source>
        <dbReference type="Proteomes" id="UP000215914"/>
    </source>
</evidence>
<sequence>MLLWWKEVVMTVERVRVSFFRERKRWRRNLLLVYLLYLCNLL</sequence>
<keyword evidence="2" id="KW-1185">Reference proteome</keyword>
<organism evidence="1 2">
    <name type="scientific">Helianthus annuus</name>
    <name type="common">Common sunflower</name>
    <dbReference type="NCBI Taxonomy" id="4232"/>
    <lineage>
        <taxon>Eukaryota</taxon>
        <taxon>Viridiplantae</taxon>
        <taxon>Streptophyta</taxon>
        <taxon>Embryophyta</taxon>
        <taxon>Tracheophyta</taxon>
        <taxon>Spermatophyta</taxon>
        <taxon>Magnoliopsida</taxon>
        <taxon>eudicotyledons</taxon>
        <taxon>Gunneridae</taxon>
        <taxon>Pentapetalae</taxon>
        <taxon>asterids</taxon>
        <taxon>campanulids</taxon>
        <taxon>Asterales</taxon>
        <taxon>Asteraceae</taxon>
        <taxon>Asteroideae</taxon>
        <taxon>Heliantheae alliance</taxon>
        <taxon>Heliantheae</taxon>
        <taxon>Helianthus</taxon>
    </lineage>
</organism>
<dbReference type="Proteomes" id="UP000215914">
    <property type="component" value="Unassembled WGS sequence"/>
</dbReference>
<proteinExistence type="predicted"/>
<dbReference type="EMBL" id="MNCJ02000332">
    <property type="protein sequence ID" value="KAF5756108.1"/>
    <property type="molecule type" value="Genomic_DNA"/>
</dbReference>
<dbReference type="AlphaFoldDB" id="A0A9K3DK03"/>
<gene>
    <name evidence="1" type="ORF">HanXRQr2_Chr17g0810741</name>
</gene>
<comment type="caution">
    <text evidence="1">The sequence shown here is derived from an EMBL/GenBank/DDBJ whole genome shotgun (WGS) entry which is preliminary data.</text>
</comment>
<evidence type="ECO:0000313" key="1">
    <source>
        <dbReference type="EMBL" id="KAF5756108.1"/>
    </source>
</evidence>